<accession>A0A517WTW3</accession>
<evidence type="ECO:0000313" key="1">
    <source>
        <dbReference type="EMBL" id="QDU08687.1"/>
    </source>
</evidence>
<dbReference type="Gene3D" id="1.20.120.450">
    <property type="entry name" value="dinb family like domain"/>
    <property type="match status" value="1"/>
</dbReference>
<dbReference type="Pfam" id="PF07609">
    <property type="entry name" value="DUF1572"/>
    <property type="match status" value="1"/>
</dbReference>
<dbReference type="RefSeq" id="WP_145173770.1">
    <property type="nucleotide sequence ID" value="NZ_CP037422.1"/>
</dbReference>
<dbReference type="Proteomes" id="UP000318384">
    <property type="component" value="Chromosome"/>
</dbReference>
<organism evidence="1 2">
    <name type="scientific">Gimesia aquarii</name>
    <dbReference type="NCBI Taxonomy" id="2527964"/>
    <lineage>
        <taxon>Bacteria</taxon>
        <taxon>Pseudomonadati</taxon>
        <taxon>Planctomycetota</taxon>
        <taxon>Planctomycetia</taxon>
        <taxon>Planctomycetales</taxon>
        <taxon>Planctomycetaceae</taxon>
        <taxon>Gimesia</taxon>
    </lineage>
</organism>
<protein>
    <submittedName>
        <fullName evidence="1">DinB superfamily protein</fullName>
    </submittedName>
</protein>
<dbReference type="AlphaFoldDB" id="A0A517WTW3"/>
<evidence type="ECO:0000313" key="2">
    <source>
        <dbReference type="Proteomes" id="UP000318384"/>
    </source>
</evidence>
<dbReference type="InterPro" id="IPR011466">
    <property type="entry name" value="DUF1572"/>
</dbReference>
<dbReference type="SUPFAM" id="SSF109854">
    <property type="entry name" value="DinB/YfiT-like putative metalloenzymes"/>
    <property type="match status" value="1"/>
</dbReference>
<name>A0A517WTW3_9PLAN</name>
<sequence length="163" mass="18651">MSQDENISHAVKQQLIDYFEYLANRIERLTRVLPPEKFWINPFPFGNSIGHIIVHLTGSVRHFIGVRCAGIEYERDRDGEFNDKSGRNVDEVLSQFQEAIDMVIQTLHYPEKIDLGAPVTFGGEPVRNQFGLFLVSAAHMNNHVGQIVYLLHAHGIHLDDQSW</sequence>
<reference evidence="1 2" key="1">
    <citation type="submission" date="2019-03" db="EMBL/GenBank/DDBJ databases">
        <title>Deep-cultivation of Planctomycetes and their phenomic and genomic characterization uncovers novel biology.</title>
        <authorList>
            <person name="Wiegand S."/>
            <person name="Jogler M."/>
            <person name="Boedeker C."/>
            <person name="Pinto D."/>
            <person name="Vollmers J."/>
            <person name="Rivas-Marin E."/>
            <person name="Kohn T."/>
            <person name="Peeters S.H."/>
            <person name="Heuer A."/>
            <person name="Rast P."/>
            <person name="Oberbeckmann S."/>
            <person name="Bunk B."/>
            <person name="Jeske O."/>
            <person name="Meyerdierks A."/>
            <person name="Storesund J.E."/>
            <person name="Kallscheuer N."/>
            <person name="Luecker S."/>
            <person name="Lage O.M."/>
            <person name="Pohl T."/>
            <person name="Merkel B.J."/>
            <person name="Hornburger P."/>
            <person name="Mueller R.-W."/>
            <person name="Bruemmer F."/>
            <person name="Labrenz M."/>
            <person name="Spormann A.M."/>
            <person name="Op den Camp H."/>
            <person name="Overmann J."/>
            <person name="Amann R."/>
            <person name="Jetten M.S.M."/>
            <person name="Mascher T."/>
            <person name="Medema M.H."/>
            <person name="Devos D.P."/>
            <person name="Kaster A.-K."/>
            <person name="Ovreas L."/>
            <person name="Rohde M."/>
            <person name="Galperin M.Y."/>
            <person name="Jogler C."/>
        </authorList>
    </citation>
    <scope>NUCLEOTIDE SEQUENCE [LARGE SCALE GENOMIC DNA]</scope>
    <source>
        <strain evidence="1 2">V202</strain>
    </source>
</reference>
<dbReference type="InterPro" id="IPR034660">
    <property type="entry name" value="DinB/YfiT-like"/>
</dbReference>
<dbReference type="EMBL" id="CP037422">
    <property type="protein sequence ID" value="QDU08687.1"/>
    <property type="molecule type" value="Genomic_DNA"/>
</dbReference>
<keyword evidence="2" id="KW-1185">Reference proteome</keyword>
<dbReference type="OrthoDB" id="68731at2"/>
<gene>
    <name evidence="1" type="ORF">V202x_20570</name>
</gene>
<proteinExistence type="predicted"/>